<evidence type="ECO:0000313" key="3">
    <source>
        <dbReference type="Proteomes" id="UP000535501"/>
    </source>
</evidence>
<evidence type="ECO:0000313" key="2">
    <source>
        <dbReference type="EMBL" id="MBB6182248.1"/>
    </source>
</evidence>
<dbReference type="PANTHER" id="PTHR46112:SF2">
    <property type="entry name" value="XAA-PRO AMINOPEPTIDASE P-RELATED"/>
    <property type="match status" value="1"/>
</dbReference>
<sequence length="250" mass="26713">MQKSLGFELVDCTMLMAAVRSIKSASEINRIRHICEIAGKAFAELPSTVRVGDTEKEIYRGFSANLLLNGADKVPYVSIASGQGGYESIIMGPTDRIARKGDVLILDTGSKCGGYFCDYDRNFSFGPPSAEVARVYEALWHATDAGIEAARPGKTAADVFHAQADVLISYGFEVGNVGRFGHGLGKVITEHPSNAPGDETVLLPGMVLTVEPSAMFGGGIMAHEEDIVITEGEAEVLSPRASREIQVIEC</sequence>
<accession>A0A7W9Z1D0</accession>
<dbReference type="CDD" id="cd01066">
    <property type="entry name" value="APP_MetAP"/>
    <property type="match status" value="1"/>
</dbReference>
<keyword evidence="3" id="KW-1185">Reference proteome</keyword>
<dbReference type="PRINTS" id="PR00599">
    <property type="entry name" value="MAPEPTIDASE"/>
</dbReference>
<dbReference type="InterPro" id="IPR000994">
    <property type="entry name" value="Pept_M24"/>
</dbReference>
<dbReference type="EMBL" id="JACHEJ010000023">
    <property type="protein sequence ID" value="MBB6182248.1"/>
    <property type="molecule type" value="Genomic_DNA"/>
</dbReference>
<dbReference type="Pfam" id="PF00557">
    <property type="entry name" value="Peptidase_M24"/>
    <property type="match status" value="1"/>
</dbReference>
<keyword evidence="2" id="KW-0645">Protease</keyword>
<comment type="caution">
    <text evidence="2">The sequence shown here is derived from an EMBL/GenBank/DDBJ whole genome shotgun (WGS) entry which is preliminary data.</text>
</comment>
<dbReference type="PANTHER" id="PTHR46112">
    <property type="entry name" value="AMINOPEPTIDASE"/>
    <property type="match status" value="1"/>
</dbReference>
<dbReference type="InterPro" id="IPR050659">
    <property type="entry name" value="Peptidase_M24B"/>
</dbReference>
<dbReference type="GO" id="GO:0004177">
    <property type="term" value="F:aminopeptidase activity"/>
    <property type="evidence" value="ECO:0007669"/>
    <property type="project" value="UniProtKB-KW"/>
</dbReference>
<reference evidence="2 3" key="1">
    <citation type="submission" date="2020-08" db="EMBL/GenBank/DDBJ databases">
        <title>Genomic Encyclopedia of Type Strains, Phase IV (KMG-IV): sequencing the most valuable type-strain genomes for metagenomic binning, comparative biology and taxonomic classification.</title>
        <authorList>
            <person name="Goeker M."/>
        </authorList>
    </citation>
    <scope>NUCLEOTIDE SEQUENCE [LARGE SCALE GENOMIC DNA]</scope>
    <source>
        <strain evidence="2 3">DSM 102134</strain>
    </source>
</reference>
<proteinExistence type="predicted"/>
<dbReference type="GO" id="GO:0008235">
    <property type="term" value="F:metalloexopeptidase activity"/>
    <property type="evidence" value="ECO:0007669"/>
    <property type="project" value="UniProtKB-ARBA"/>
</dbReference>
<dbReference type="AlphaFoldDB" id="A0A7W9Z1D0"/>
<feature type="domain" description="Peptidase M24" evidence="1">
    <location>
        <begin position="30"/>
        <end position="231"/>
    </location>
</feature>
<dbReference type="Proteomes" id="UP000535501">
    <property type="component" value="Unassembled WGS sequence"/>
</dbReference>
<keyword evidence="2" id="KW-0378">Hydrolase</keyword>
<dbReference type="SUPFAM" id="SSF55920">
    <property type="entry name" value="Creatinase/aminopeptidase"/>
    <property type="match status" value="1"/>
</dbReference>
<name>A0A7W9Z1D0_9HYPH</name>
<keyword evidence="2" id="KW-0031">Aminopeptidase</keyword>
<dbReference type="Gene3D" id="3.90.230.10">
    <property type="entry name" value="Creatinase/methionine aminopeptidase superfamily"/>
    <property type="match status" value="1"/>
</dbReference>
<evidence type="ECO:0000259" key="1">
    <source>
        <dbReference type="Pfam" id="PF00557"/>
    </source>
</evidence>
<dbReference type="InterPro" id="IPR001714">
    <property type="entry name" value="Pept_M24_MAP"/>
</dbReference>
<gene>
    <name evidence="2" type="ORF">HNQ75_004237</name>
</gene>
<protein>
    <submittedName>
        <fullName evidence="2">Xaa-Pro aminopeptidase</fullName>
    </submittedName>
</protein>
<dbReference type="InterPro" id="IPR036005">
    <property type="entry name" value="Creatinase/aminopeptidase-like"/>
</dbReference>
<organism evidence="2 3">
    <name type="scientific">Pseudorhizobium flavum</name>
    <dbReference type="NCBI Taxonomy" id="1335061"/>
    <lineage>
        <taxon>Bacteria</taxon>
        <taxon>Pseudomonadati</taxon>
        <taxon>Pseudomonadota</taxon>
        <taxon>Alphaproteobacteria</taxon>
        <taxon>Hyphomicrobiales</taxon>
        <taxon>Rhizobiaceae</taxon>
        <taxon>Rhizobium/Agrobacterium group</taxon>
        <taxon>Pseudorhizobium</taxon>
    </lineage>
</organism>